<dbReference type="InterPro" id="IPR044725">
    <property type="entry name" value="CBSX3_CBS_dom"/>
</dbReference>
<dbReference type="InterPro" id="IPR051257">
    <property type="entry name" value="Diverse_CBS-Domain"/>
</dbReference>
<dbReference type="RefSeq" id="WP_134753126.1">
    <property type="nucleotide sequence ID" value="NZ_CP038149.1"/>
</dbReference>
<dbReference type="PROSITE" id="PS51371">
    <property type="entry name" value="CBS"/>
    <property type="match status" value="2"/>
</dbReference>
<keyword evidence="1 2" id="KW-0129">CBS domain</keyword>
<dbReference type="OrthoDB" id="9807125at2"/>
<dbReference type="CDD" id="cd04623">
    <property type="entry name" value="CBS_pair_bac_euk"/>
    <property type="match status" value="1"/>
</dbReference>
<dbReference type="InterPro" id="IPR046342">
    <property type="entry name" value="CBS_dom_sf"/>
</dbReference>
<accession>A0A4P7CUX7</accession>
<dbReference type="SUPFAM" id="SSF54631">
    <property type="entry name" value="CBS-domain pair"/>
    <property type="match status" value="1"/>
</dbReference>
<organism evidence="4 5">
    <name type="scientific">Paraburkholderia pallida</name>
    <dbReference type="NCBI Taxonomy" id="2547399"/>
    <lineage>
        <taxon>Bacteria</taxon>
        <taxon>Pseudomonadati</taxon>
        <taxon>Pseudomonadota</taxon>
        <taxon>Betaproteobacteria</taxon>
        <taxon>Burkholderiales</taxon>
        <taxon>Burkholderiaceae</taxon>
        <taxon>Paraburkholderia</taxon>
    </lineage>
</organism>
<dbReference type="InterPro" id="IPR000644">
    <property type="entry name" value="CBS_dom"/>
</dbReference>
<protein>
    <submittedName>
        <fullName evidence="4">CBS domain-containing protein</fullName>
    </submittedName>
</protein>
<gene>
    <name evidence="4" type="ORF">E1956_22715</name>
</gene>
<feature type="domain" description="CBS" evidence="3">
    <location>
        <begin position="77"/>
        <end position="132"/>
    </location>
</feature>
<dbReference type="PANTHER" id="PTHR43080">
    <property type="entry name" value="CBS DOMAIN-CONTAINING PROTEIN CBSX3, MITOCHONDRIAL"/>
    <property type="match status" value="1"/>
</dbReference>
<evidence type="ECO:0000259" key="3">
    <source>
        <dbReference type="PROSITE" id="PS51371"/>
    </source>
</evidence>
<dbReference type="EMBL" id="CP038149">
    <property type="protein sequence ID" value="QBQ99935.1"/>
    <property type="molecule type" value="Genomic_DNA"/>
</dbReference>
<evidence type="ECO:0000313" key="4">
    <source>
        <dbReference type="EMBL" id="QBQ99935.1"/>
    </source>
</evidence>
<dbReference type="Pfam" id="PF00571">
    <property type="entry name" value="CBS"/>
    <property type="match status" value="2"/>
</dbReference>
<reference evidence="4 5" key="1">
    <citation type="submission" date="2019-03" db="EMBL/GenBank/DDBJ databases">
        <title>Paraburkholderia sp. 7MH5, isolated from subtropical forest soil.</title>
        <authorList>
            <person name="Gao Z.-H."/>
            <person name="Qiu L.-H."/>
        </authorList>
    </citation>
    <scope>NUCLEOTIDE SEQUENCE [LARGE SCALE GENOMIC DNA]</scope>
    <source>
        <strain evidence="4 5">7MH5</strain>
    </source>
</reference>
<dbReference type="Proteomes" id="UP000295727">
    <property type="component" value="Chromosome 2"/>
</dbReference>
<dbReference type="AlphaFoldDB" id="A0A4P7CUX7"/>
<dbReference type="Gene3D" id="3.10.580.10">
    <property type="entry name" value="CBS-domain"/>
    <property type="match status" value="1"/>
</dbReference>
<proteinExistence type="predicted"/>
<name>A0A4P7CUX7_9BURK</name>
<sequence length="147" mass="16164">MTSVAQVLKTKPEQAVHTIAASDSVFNAIRLMADKQIGALVVTDGDAIVGIVTERDYARKIVLMDRSSKTTAVRDIMSPHVRFVELDQTTYDCMAIMTERRMRHLPVMADGKLVGMVSIGDLVKEIIAEQQFTISQLEHYITGGPGS</sequence>
<evidence type="ECO:0000313" key="5">
    <source>
        <dbReference type="Proteomes" id="UP000295727"/>
    </source>
</evidence>
<dbReference type="PANTHER" id="PTHR43080:SF2">
    <property type="entry name" value="CBS DOMAIN-CONTAINING PROTEIN"/>
    <property type="match status" value="1"/>
</dbReference>
<feature type="domain" description="CBS" evidence="3">
    <location>
        <begin position="10"/>
        <end position="68"/>
    </location>
</feature>
<dbReference type="KEGG" id="ppai:E1956_22715"/>
<evidence type="ECO:0000256" key="1">
    <source>
        <dbReference type="ARBA" id="ARBA00023122"/>
    </source>
</evidence>
<dbReference type="SMART" id="SM00116">
    <property type="entry name" value="CBS"/>
    <property type="match status" value="2"/>
</dbReference>
<evidence type="ECO:0000256" key="2">
    <source>
        <dbReference type="PROSITE-ProRule" id="PRU00703"/>
    </source>
</evidence>
<keyword evidence="5" id="KW-1185">Reference proteome</keyword>